<name>A0A9P0L1P1_ACAOB</name>
<evidence type="ECO:0000313" key="2">
    <source>
        <dbReference type="EMBL" id="CAH1983612.1"/>
    </source>
</evidence>
<gene>
    <name evidence="2" type="ORF">ACAOBT_LOCUS15646</name>
</gene>
<dbReference type="EMBL" id="CAKOFQ010006942">
    <property type="protein sequence ID" value="CAH1983612.1"/>
    <property type="molecule type" value="Genomic_DNA"/>
</dbReference>
<comment type="caution">
    <text evidence="2">The sequence shown here is derived from an EMBL/GenBank/DDBJ whole genome shotgun (WGS) entry which is preliminary data.</text>
</comment>
<proteinExistence type="predicted"/>
<evidence type="ECO:0000256" key="1">
    <source>
        <dbReference type="SAM" id="MobiDB-lite"/>
    </source>
</evidence>
<accession>A0A9P0L1P1</accession>
<protein>
    <submittedName>
        <fullName evidence="2">Uncharacterized protein</fullName>
    </submittedName>
</protein>
<reference evidence="2" key="1">
    <citation type="submission" date="2022-03" db="EMBL/GenBank/DDBJ databases">
        <authorList>
            <person name="Sayadi A."/>
        </authorList>
    </citation>
    <scope>NUCLEOTIDE SEQUENCE</scope>
</reference>
<evidence type="ECO:0000313" key="3">
    <source>
        <dbReference type="Proteomes" id="UP001152888"/>
    </source>
</evidence>
<keyword evidence="3" id="KW-1185">Reference proteome</keyword>
<sequence length="123" mass="13242">MGPPHRTAEEGTCLTPSTRTSSLAECAKNTSLLLTSSGSYNIKWARATRKISPQVREVSATQEGVVTVTKEGDHPPPLYPSVLSTPGDPVSQRLSAERRVKCLEGSTHLLLHLLGYLLQASFA</sequence>
<feature type="region of interest" description="Disordered" evidence="1">
    <location>
        <begin position="1"/>
        <end position="20"/>
    </location>
</feature>
<dbReference type="AlphaFoldDB" id="A0A9P0L1P1"/>
<feature type="region of interest" description="Disordered" evidence="1">
    <location>
        <begin position="59"/>
        <end position="90"/>
    </location>
</feature>
<dbReference type="Proteomes" id="UP001152888">
    <property type="component" value="Unassembled WGS sequence"/>
</dbReference>
<organism evidence="2 3">
    <name type="scientific">Acanthoscelides obtectus</name>
    <name type="common">Bean weevil</name>
    <name type="synonym">Bruchus obtectus</name>
    <dbReference type="NCBI Taxonomy" id="200917"/>
    <lineage>
        <taxon>Eukaryota</taxon>
        <taxon>Metazoa</taxon>
        <taxon>Ecdysozoa</taxon>
        <taxon>Arthropoda</taxon>
        <taxon>Hexapoda</taxon>
        <taxon>Insecta</taxon>
        <taxon>Pterygota</taxon>
        <taxon>Neoptera</taxon>
        <taxon>Endopterygota</taxon>
        <taxon>Coleoptera</taxon>
        <taxon>Polyphaga</taxon>
        <taxon>Cucujiformia</taxon>
        <taxon>Chrysomeloidea</taxon>
        <taxon>Chrysomelidae</taxon>
        <taxon>Bruchinae</taxon>
        <taxon>Bruchini</taxon>
        <taxon>Acanthoscelides</taxon>
    </lineage>
</organism>